<name>A0A5E4ZFC1_9BURK</name>
<evidence type="ECO:0000313" key="3">
    <source>
        <dbReference type="EMBL" id="VVE59814.1"/>
    </source>
</evidence>
<feature type="transmembrane region" description="Helical" evidence="2">
    <location>
        <begin position="12"/>
        <end position="30"/>
    </location>
</feature>
<keyword evidence="2" id="KW-1133">Transmembrane helix</keyword>
<keyword evidence="1" id="KW-0175">Coiled coil</keyword>
<gene>
    <name evidence="3" type="ORF">PCA31118_00024</name>
</gene>
<reference evidence="3 4" key="1">
    <citation type="submission" date="2019-08" db="EMBL/GenBank/DDBJ databases">
        <authorList>
            <person name="Peeters C."/>
        </authorList>
    </citation>
    <scope>NUCLEOTIDE SEQUENCE [LARGE SCALE GENOMIC DNA]</scope>
    <source>
        <strain evidence="3 4">LMG 31118</strain>
    </source>
</reference>
<feature type="coiled-coil region" evidence="1">
    <location>
        <begin position="27"/>
        <end position="99"/>
    </location>
</feature>
<keyword evidence="4" id="KW-1185">Reference proteome</keyword>
<evidence type="ECO:0000256" key="1">
    <source>
        <dbReference type="SAM" id="Coils"/>
    </source>
</evidence>
<dbReference type="RefSeq" id="WP_150621905.1">
    <property type="nucleotide sequence ID" value="NZ_CABPSQ010000001.1"/>
</dbReference>
<dbReference type="EMBL" id="CABPSQ010000001">
    <property type="protein sequence ID" value="VVE59814.1"/>
    <property type="molecule type" value="Genomic_DNA"/>
</dbReference>
<organism evidence="3 4">
    <name type="scientific">Pandoraea captiosa</name>
    <dbReference type="NCBI Taxonomy" id="2508302"/>
    <lineage>
        <taxon>Bacteria</taxon>
        <taxon>Pseudomonadati</taxon>
        <taxon>Pseudomonadota</taxon>
        <taxon>Betaproteobacteria</taxon>
        <taxon>Burkholderiales</taxon>
        <taxon>Burkholderiaceae</taxon>
        <taxon>Pandoraea</taxon>
    </lineage>
</organism>
<keyword evidence="2" id="KW-0812">Transmembrane</keyword>
<keyword evidence="2" id="KW-0472">Membrane</keyword>
<evidence type="ECO:0000256" key="2">
    <source>
        <dbReference type="SAM" id="Phobius"/>
    </source>
</evidence>
<accession>A0A5E4ZFC1</accession>
<sequence length="100" mass="11348">MQASFDGATLVIALVTALWGICTTLVVAHAKRMRDDARRDREALEELQRALAKFREQVAKECVSRDEVKDDRQATREAIVRLEAKVDDLRNLLVQANVKQ</sequence>
<protein>
    <submittedName>
        <fullName evidence="3">Uncharacterized protein</fullName>
    </submittedName>
</protein>
<dbReference type="OrthoDB" id="9974173at2"/>
<dbReference type="Proteomes" id="UP000414136">
    <property type="component" value="Unassembled WGS sequence"/>
</dbReference>
<dbReference type="AlphaFoldDB" id="A0A5E4ZFC1"/>
<evidence type="ECO:0000313" key="4">
    <source>
        <dbReference type="Proteomes" id="UP000414136"/>
    </source>
</evidence>
<proteinExistence type="predicted"/>